<evidence type="ECO:0000313" key="1">
    <source>
        <dbReference type="EMBL" id="UPK67264.1"/>
    </source>
</evidence>
<gene>
    <name evidence="1" type="ORF">MYF79_20195</name>
</gene>
<protein>
    <submittedName>
        <fullName evidence="1">Uncharacterized protein</fullName>
    </submittedName>
</protein>
<organism evidence="1 2">
    <name type="scientific">Chitinophaga filiformis</name>
    <name type="common">Myxococcus filiformis</name>
    <name type="synonym">Flexibacter filiformis</name>
    <dbReference type="NCBI Taxonomy" id="104663"/>
    <lineage>
        <taxon>Bacteria</taxon>
        <taxon>Pseudomonadati</taxon>
        <taxon>Bacteroidota</taxon>
        <taxon>Chitinophagia</taxon>
        <taxon>Chitinophagales</taxon>
        <taxon>Chitinophagaceae</taxon>
        <taxon>Chitinophaga</taxon>
    </lineage>
</organism>
<dbReference type="RefSeq" id="WP_247809498.1">
    <property type="nucleotide sequence ID" value="NZ_CP095855.1"/>
</dbReference>
<dbReference type="Proteomes" id="UP000830198">
    <property type="component" value="Chromosome"/>
</dbReference>
<proteinExistence type="predicted"/>
<dbReference type="EMBL" id="CP095855">
    <property type="protein sequence ID" value="UPK67264.1"/>
    <property type="molecule type" value="Genomic_DNA"/>
</dbReference>
<keyword evidence="2" id="KW-1185">Reference proteome</keyword>
<sequence>MPDDENVIAIFYGPMLLAFESQSELVLRSHKEEVLQHIAVDNISQRTFKLTDNGNSYLLRPLFDIGAQSYGVYATLRDY</sequence>
<reference evidence="1 2" key="1">
    <citation type="submission" date="2022-04" db="EMBL/GenBank/DDBJ databases">
        <title>The arsenic-methylating capacity of Chitinophaga filiformis YT5 during chitin decomposition.</title>
        <authorList>
            <person name="Chen G."/>
            <person name="Liang Y."/>
        </authorList>
    </citation>
    <scope>NUCLEOTIDE SEQUENCE [LARGE SCALE GENOMIC DNA]</scope>
    <source>
        <strain evidence="1 2">YT5</strain>
    </source>
</reference>
<accession>A0ABY4HTZ5</accession>
<name>A0ABY4HTZ5_CHIFI</name>
<evidence type="ECO:0000313" key="2">
    <source>
        <dbReference type="Proteomes" id="UP000830198"/>
    </source>
</evidence>